<feature type="compositionally biased region" description="Basic and acidic residues" evidence="1">
    <location>
        <begin position="168"/>
        <end position="177"/>
    </location>
</feature>
<feature type="region of interest" description="Disordered" evidence="1">
    <location>
        <begin position="1"/>
        <end position="115"/>
    </location>
</feature>
<evidence type="ECO:0000313" key="2">
    <source>
        <dbReference type="EMBL" id="KAG7294341.1"/>
    </source>
</evidence>
<feature type="compositionally biased region" description="Basic residues" evidence="1">
    <location>
        <begin position="95"/>
        <end position="106"/>
    </location>
</feature>
<name>A0AAD4F6S4_9PEZI</name>
<evidence type="ECO:0000256" key="1">
    <source>
        <dbReference type="SAM" id="MobiDB-lite"/>
    </source>
</evidence>
<evidence type="ECO:0000313" key="3">
    <source>
        <dbReference type="Proteomes" id="UP001197093"/>
    </source>
</evidence>
<comment type="caution">
    <text evidence="2">The sequence shown here is derived from an EMBL/GenBank/DDBJ whole genome shotgun (WGS) entry which is preliminary data.</text>
</comment>
<reference evidence="2" key="1">
    <citation type="submission" date="2023-02" db="EMBL/GenBank/DDBJ databases">
        <authorList>
            <person name="Palmer J.M."/>
        </authorList>
    </citation>
    <scope>NUCLEOTIDE SEQUENCE</scope>
    <source>
        <strain evidence="2">FW57</strain>
    </source>
</reference>
<sequence>MDSEKKKQAQKPARVAPAPLDLSTVSNQIDSSSATDSLPFTPHTRQLPAKSAPTTPGAPSDPALRPFAPVRADSSSVLNRNDELPKSKSTSHLLKSNRPRRHRKPKPPAEDGFTVESITHFGEAILKACKEQGKWATENTFASIPATPFEPDFTYEDAHKAFYAQVAREREDNEKRWASHAASRAASTAASRRASGQHSPSALQSRSHSWISGRSAPRTPFEKRAEARVALKFDDYFGVTQLGPNGEEDERLNSPDFIEKVGEQLEIMEAEQAAEDEETPEETLERITRNDPLLKLGRRIGRLLGYGQDLVDEEEEADEEDDEDEEEGQYSEAELARICEAQRREERQAARRTVIAPIPPELLREPAEHGGGFGDFVWFTTLAWRAILT</sequence>
<feature type="region of interest" description="Disordered" evidence="1">
    <location>
        <begin position="307"/>
        <end position="341"/>
    </location>
</feature>
<gene>
    <name evidence="2" type="ORF">NEMBOFW57_004412</name>
</gene>
<protein>
    <submittedName>
        <fullName evidence="2">Uncharacterized protein</fullName>
    </submittedName>
</protein>
<accession>A0AAD4F6S4</accession>
<keyword evidence="3" id="KW-1185">Reference proteome</keyword>
<dbReference type="EMBL" id="JAHCVI010000001">
    <property type="protein sequence ID" value="KAG7294341.1"/>
    <property type="molecule type" value="Genomic_DNA"/>
</dbReference>
<feature type="compositionally biased region" description="Polar residues" evidence="1">
    <location>
        <begin position="23"/>
        <end position="38"/>
    </location>
</feature>
<feature type="compositionally biased region" description="Low complexity" evidence="1">
    <location>
        <begin position="179"/>
        <end position="194"/>
    </location>
</feature>
<feature type="region of interest" description="Disordered" evidence="1">
    <location>
        <begin position="168"/>
        <end position="221"/>
    </location>
</feature>
<dbReference type="AlphaFoldDB" id="A0AAD4F6S4"/>
<organism evidence="2 3">
    <name type="scientific">Staphylotrichum longicolle</name>
    <dbReference type="NCBI Taxonomy" id="669026"/>
    <lineage>
        <taxon>Eukaryota</taxon>
        <taxon>Fungi</taxon>
        <taxon>Dikarya</taxon>
        <taxon>Ascomycota</taxon>
        <taxon>Pezizomycotina</taxon>
        <taxon>Sordariomycetes</taxon>
        <taxon>Sordariomycetidae</taxon>
        <taxon>Sordariales</taxon>
        <taxon>Chaetomiaceae</taxon>
        <taxon>Staphylotrichum</taxon>
    </lineage>
</organism>
<feature type="compositionally biased region" description="Polar residues" evidence="1">
    <location>
        <begin position="196"/>
        <end position="212"/>
    </location>
</feature>
<dbReference type="Proteomes" id="UP001197093">
    <property type="component" value="Unassembled WGS sequence"/>
</dbReference>
<proteinExistence type="predicted"/>
<feature type="compositionally biased region" description="Acidic residues" evidence="1">
    <location>
        <begin position="310"/>
        <end position="329"/>
    </location>
</feature>